<dbReference type="SUPFAM" id="SSF81301">
    <property type="entry name" value="Nucleotidyltransferase"/>
    <property type="match status" value="1"/>
</dbReference>
<dbReference type="AlphaFoldDB" id="A0A1X7JQ57"/>
<dbReference type="Pfam" id="PF18765">
    <property type="entry name" value="Polbeta"/>
    <property type="match status" value="1"/>
</dbReference>
<evidence type="ECO:0000313" key="3">
    <source>
        <dbReference type="Proteomes" id="UP000193355"/>
    </source>
</evidence>
<dbReference type="OrthoDB" id="1682923at2"/>
<evidence type="ECO:0000313" key="2">
    <source>
        <dbReference type="EMBL" id="SMG30051.1"/>
    </source>
</evidence>
<keyword evidence="3" id="KW-1185">Reference proteome</keyword>
<dbReference type="InterPro" id="IPR041633">
    <property type="entry name" value="Polbeta"/>
</dbReference>
<proteinExistence type="predicted"/>
<name>A0A1X7JQ57_9BACT</name>
<dbReference type="STRING" id="561720.SAMN06275492_11461"/>
<dbReference type="GO" id="GO:0016740">
    <property type="term" value="F:transferase activity"/>
    <property type="evidence" value="ECO:0007669"/>
    <property type="project" value="UniProtKB-KW"/>
</dbReference>
<keyword evidence="2" id="KW-0808">Transferase</keyword>
<feature type="domain" description="Polymerase beta nucleotidyltransferase" evidence="1">
    <location>
        <begin position="18"/>
        <end position="115"/>
    </location>
</feature>
<organism evidence="2 3">
    <name type="scientific">Dethiosulfovibrio salsuginis</name>
    <dbReference type="NCBI Taxonomy" id="561720"/>
    <lineage>
        <taxon>Bacteria</taxon>
        <taxon>Thermotogati</taxon>
        <taxon>Synergistota</taxon>
        <taxon>Synergistia</taxon>
        <taxon>Synergistales</taxon>
        <taxon>Dethiosulfovibrionaceae</taxon>
        <taxon>Dethiosulfovibrio</taxon>
    </lineage>
</organism>
<reference evidence="3" key="1">
    <citation type="submission" date="2017-04" db="EMBL/GenBank/DDBJ databases">
        <authorList>
            <person name="Varghese N."/>
            <person name="Submissions S."/>
        </authorList>
    </citation>
    <scope>NUCLEOTIDE SEQUENCE [LARGE SCALE GENOMIC DNA]</scope>
    <source>
        <strain evidence="3">USBA 82</strain>
    </source>
</reference>
<dbReference type="CDD" id="cd05403">
    <property type="entry name" value="NT_KNTase_like"/>
    <property type="match status" value="1"/>
</dbReference>
<dbReference type="EMBL" id="FXBB01000014">
    <property type="protein sequence ID" value="SMG30051.1"/>
    <property type="molecule type" value="Genomic_DNA"/>
</dbReference>
<dbReference type="Proteomes" id="UP000193355">
    <property type="component" value="Unassembled WGS sequence"/>
</dbReference>
<dbReference type="Gene3D" id="3.30.460.10">
    <property type="entry name" value="Beta Polymerase, domain 2"/>
    <property type="match status" value="1"/>
</dbReference>
<sequence length="117" mass="13094">MRMDHTKDFLLDIRKAVDAVLKSGLDIEAIYLFGSYAYGEPNEASDIDLYVVLSDDSKSQIRAIDAMEKIGMEIFKSDVYNVEILAGFADDFLSRTSLPTIEKTISDKGVVLYERSA</sequence>
<accession>A0A1X7JQ57</accession>
<evidence type="ECO:0000259" key="1">
    <source>
        <dbReference type="Pfam" id="PF18765"/>
    </source>
</evidence>
<dbReference type="InterPro" id="IPR043519">
    <property type="entry name" value="NT_sf"/>
</dbReference>
<gene>
    <name evidence="2" type="ORF">SAMN06275492_11461</name>
</gene>
<protein>
    <submittedName>
        <fullName evidence="2">Nucleotidyltransferase domain-containing protein</fullName>
    </submittedName>
</protein>